<dbReference type="Proteomes" id="UP000461010">
    <property type="component" value="Unassembled WGS sequence"/>
</dbReference>
<comment type="caution">
    <text evidence="1">The sequence shown here is derived from an EMBL/GenBank/DDBJ whole genome shotgun (WGS) entry which is preliminary data.</text>
</comment>
<protein>
    <recommendedName>
        <fullName evidence="5">FlaG family protein</fullName>
    </recommendedName>
</protein>
<reference evidence="3 4" key="1">
    <citation type="submission" date="2019-10" db="EMBL/GenBank/DDBJ databases">
        <title>Poseidonibacter ostreae sp. nov., isolated from the gut of the Ostrea denselamellosa.</title>
        <authorList>
            <person name="Choi A."/>
        </authorList>
    </citation>
    <scope>NUCLEOTIDE SEQUENCE [LARGE SCALE GENOMIC DNA]</scope>
    <source>
        <strain evidence="1 4">SJOD-M-33</strain>
        <strain evidence="2 3">SJOD-M-5</strain>
    </source>
</reference>
<evidence type="ECO:0000313" key="1">
    <source>
        <dbReference type="EMBL" id="KAB7887569.1"/>
    </source>
</evidence>
<name>A0A6L4WQW2_9BACT</name>
<evidence type="ECO:0000313" key="4">
    <source>
        <dbReference type="Proteomes" id="UP000472839"/>
    </source>
</evidence>
<evidence type="ECO:0000313" key="2">
    <source>
        <dbReference type="EMBL" id="KAB7892183.1"/>
    </source>
</evidence>
<keyword evidence="3" id="KW-1185">Reference proteome</keyword>
<evidence type="ECO:0000313" key="3">
    <source>
        <dbReference type="Proteomes" id="UP000461010"/>
    </source>
</evidence>
<dbReference type="EMBL" id="WFKJ01000007">
    <property type="protein sequence ID" value="KAB7892183.1"/>
    <property type="molecule type" value="Genomic_DNA"/>
</dbReference>
<dbReference type="Proteomes" id="UP000472839">
    <property type="component" value="Unassembled WGS sequence"/>
</dbReference>
<sequence length="114" mass="13034">MEYGLMSNINQFSDNKLVQAQQIQSINTSSNLDQQSKLKEVQKEQFTNTQAVSNVEKTSSETTKVHHEIVLTNTNFGFNDSSKDFFVKAVRGNSENQYPTEDMMRLKSYLMGLE</sequence>
<organism evidence="1 4">
    <name type="scientific">Poseidonibacter ostreae</name>
    <dbReference type="NCBI Taxonomy" id="2654171"/>
    <lineage>
        <taxon>Bacteria</taxon>
        <taxon>Pseudomonadati</taxon>
        <taxon>Campylobacterota</taxon>
        <taxon>Epsilonproteobacteria</taxon>
        <taxon>Campylobacterales</taxon>
        <taxon>Arcobacteraceae</taxon>
        <taxon>Poseidonibacter</taxon>
    </lineage>
</organism>
<dbReference type="RefSeq" id="WP_152188471.1">
    <property type="nucleotide sequence ID" value="NZ_WFKI01000007.1"/>
</dbReference>
<evidence type="ECO:0008006" key="5">
    <source>
        <dbReference type="Google" id="ProtNLM"/>
    </source>
</evidence>
<dbReference type="AlphaFoldDB" id="A0A6L4WQW2"/>
<gene>
    <name evidence="2" type="ORF">GBG18_03575</name>
    <name evidence="1" type="ORF">GBG19_10410</name>
</gene>
<proteinExistence type="predicted"/>
<dbReference type="EMBL" id="WFKK01000031">
    <property type="protein sequence ID" value="KAB7887569.1"/>
    <property type="molecule type" value="Genomic_DNA"/>
</dbReference>
<accession>A0A6L4WQW2</accession>